<dbReference type="AlphaFoldDB" id="A0A8T0PHY9"/>
<protein>
    <recommendedName>
        <fullName evidence="1">At1g61320/AtMIF1 LRR domain-containing protein</fullName>
    </recommendedName>
</protein>
<feature type="domain" description="At1g61320/AtMIF1 LRR" evidence="1">
    <location>
        <begin position="6"/>
        <end position="344"/>
    </location>
</feature>
<dbReference type="PANTHER" id="PTHR34145:SF14">
    <property type="entry name" value="EXPRESSED PROTEIN"/>
    <property type="match status" value="1"/>
</dbReference>
<reference evidence="2" key="1">
    <citation type="submission" date="2020-05" db="EMBL/GenBank/DDBJ databases">
        <title>WGS assembly of Panicum virgatum.</title>
        <authorList>
            <person name="Lovell J.T."/>
            <person name="Jenkins J."/>
            <person name="Shu S."/>
            <person name="Juenger T.E."/>
            <person name="Schmutz J."/>
        </authorList>
    </citation>
    <scope>NUCLEOTIDE SEQUENCE</scope>
    <source>
        <strain evidence="2">AP13</strain>
    </source>
</reference>
<dbReference type="InterPro" id="IPR055357">
    <property type="entry name" value="LRR_At1g61320_AtMIF1"/>
</dbReference>
<evidence type="ECO:0000259" key="1">
    <source>
        <dbReference type="Pfam" id="PF23622"/>
    </source>
</evidence>
<sequence length="361" mass="40405">MFECGEIKYNFPGSLLSSEIRSSIQTFLLAECSFHCAAQVGCMSSLTNLDLHSVHITGEELYGFISNSCALEQFRLSNCNDIICLKIPCLLQKLEVLDVLGCSKLEMIDSNAPNLSTFFFSGRPIHISLGDALQMRKVILHRDYSPDALHYASVKLPFIAPNLQTLVLSTSDETVSTPKAFGKFIQLKYLEIEFSSSKFSQDYDLSSLISFLDASPALESLIIRITQPTIRRDSVIEDSSGYSRPRCLQGQCHDNLKNVMITGFCSAKSMIELTICIIEKAKTLECLTLDTTRGHDTRYAKIDKCLRLNKEALVKAKKDRIAIQRYVEGRVPPSVNLKVIEPCSKCVEKYKVLLQAMICII</sequence>
<dbReference type="PANTHER" id="PTHR34145">
    <property type="entry name" value="OS02G0105600 PROTEIN"/>
    <property type="match status" value="1"/>
</dbReference>
<keyword evidence="3" id="KW-1185">Reference proteome</keyword>
<dbReference type="InterPro" id="IPR053772">
    <property type="entry name" value="At1g61320/At1g61330-like"/>
</dbReference>
<dbReference type="InterPro" id="IPR032675">
    <property type="entry name" value="LRR_dom_sf"/>
</dbReference>
<organism evidence="2 3">
    <name type="scientific">Panicum virgatum</name>
    <name type="common">Blackwell switchgrass</name>
    <dbReference type="NCBI Taxonomy" id="38727"/>
    <lineage>
        <taxon>Eukaryota</taxon>
        <taxon>Viridiplantae</taxon>
        <taxon>Streptophyta</taxon>
        <taxon>Embryophyta</taxon>
        <taxon>Tracheophyta</taxon>
        <taxon>Spermatophyta</taxon>
        <taxon>Magnoliopsida</taxon>
        <taxon>Liliopsida</taxon>
        <taxon>Poales</taxon>
        <taxon>Poaceae</taxon>
        <taxon>PACMAD clade</taxon>
        <taxon>Panicoideae</taxon>
        <taxon>Panicodae</taxon>
        <taxon>Paniceae</taxon>
        <taxon>Panicinae</taxon>
        <taxon>Panicum</taxon>
        <taxon>Panicum sect. Hiantes</taxon>
    </lineage>
</organism>
<dbReference type="Gene3D" id="3.80.10.10">
    <property type="entry name" value="Ribonuclease Inhibitor"/>
    <property type="match status" value="1"/>
</dbReference>
<name>A0A8T0PHY9_PANVG</name>
<evidence type="ECO:0000313" key="3">
    <source>
        <dbReference type="Proteomes" id="UP000823388"/>
    </source>
</evidence>
<dbReference type="Pfam" id="PF23622">
    <property type="entry name" value="LRR_At1g61320_AtMIF1"/>
    <property type="match status" value="1"/>
</dbReference>
<comment type="caution">
    <text evidence="2">The sequence shown here is derived from an EMBL/GenBank/DDBJ whole genome shotgun (WGS) entry which is preliminary data.</text>
</comment>
<proteinExistence type="predicted"/>
<dbReference type="Proteomes" id="UP000823388">
    <property type="component" value="Chromosome 8N"/>
</dbReference>
<gene>
    <name evidence="2" type="ORF">PVAP13_8NG105101</name>
</gene>
<evidence type="ECO:0000313" key="2">
    <source>
        <dbReference type="EMBL" id="KAG2557994.1"/>
    </source>
</evidence>
<accession>A0A8T0PHY9</accession>
<dbReference type="EMBL" id="CM029052">
    <property type="protein sequence ID" value="KAG2557994.1"/>
    <property type="molecule type" value="Genomic_DNA"/>
</dbReference>
<dbReference type="SUPFAM" id="SSF52047">
    <property type="entry name" value="RNI-like"/>
    <property type="match status" value="1"/>
</dbReference>